<dbReference type="AlphaFoldDB" id="A0A4R6UQA3"/>
<organism evidence="1 2">
    <name type="scientific">Permianibacter aggregans</name>
    <dbReference type="NCBI Taxonomy" id="1510150"/>
    <lineage>
        <taxon>Bacteria</taxon>
        <taxon>Pseudomonadati</taxon>
        <taxon>Pseudomonadota</taxon>
        <taxon>Gammaproteobacteria</taxon>
        <taxon>Pseudomonadales</taxon>
        <taxon>Pseudomonadaceae</taxon>
        <taxon>Permianibacter</taxon>
    </lineage>
</organism>
<name>A0A4R6UQA3_9GAMM</name>
<comment type="caution">
    <text evidence="1">The sequence shown here is derived from an EMBL/GenBank/DDBJ whole genome shotgun (WGS) entry which is preliminary data.</text>
</comment>
<sequence>MNIRFSRLIMWVGVALLLALSLLTLLLWARPAITVINSGQQAMVETSVQLPSSRVVFDRIDPGSQATIYYSPNQTDGVYRYQLRLADGTIIENSCGYVTGNQWGQELVLTLLQDGSVRCEVLL</sequence>
<protein>
    <submittedName>
        <fullName evidence="1">Uncharacterized protein</fullName>
    </submittedName>
</protein>
<dbReference type="OrthoDB" id="6388009at2"/>
<dbReference type="RefSeq" id="WP_133589614.1">
    <property type="nucleotide sequence ID" value="NZ_CP037953.1"/>
</dbReference>
<evidence type="ECO:0000313" key="2">
    <source>
        <dbReference type="Proteomes" id="UP000295375"/>
    </source>
</evidence>
<proteinExistence type="predicted"/>
<accession>A0A4R6UQA3</accession>
<evidence type="ECO:0000313" key="1">
    <source>
        <dbReference type="EMBL" id="TDQ49201.1"/>
    </source>
</evidence>
<gene>
    <name evidence="1" type="ORF">EV696_105175</name>
</gene>
<reference evidence="1 2" key="1">
    <citation type="submission" date="2019-03" db="EMBL/GenBank/DDBJ databases">
        <title>Genomic Encyclopedia of Type Strains, Phase IV (KMG-IV): sequencing the most valuable type-strain genomes for metagenomic binning, comparative biology and taxonomic classification.</title>
        <authorList>
            <person name="Goeker M."/>
        </authorList>
    </citation>
    <scope>NUCLEOTIDE SEQUENCE [LARGE SCALE GENOMIC DNA]</scope>
    <source>
        <strain evidence="1 2">DSM 103792</strain>
    </source>
</reference>
<dbReference type="Proteomes" id="UP000295375">
    <property type="component" value="Unassembled WGS sequence"/>
</dbReference>
<dbReference type="EMBL" id="SNYM01000005">
    <property type="protein sequence ID" value="TDQ49201.1"/>
    <property type="molecule type" value="Genomic_DNA"/>
</dbReference>
<keyword evidence="2" id="KW-1185">Reference proteome</keyword>